<dbReference type="EMBL" id="JAAONZ010000003">
    <property type="protein sequence ID" value="NHO65107.1"/>
    <property type="molecule type" value="Genomic_DNA"/>
</dbReference>
<dbReference type="Gene3D" id="3.40.50.150">
    <property type="entry name" value="Vaccinia Virus protein VP39"/>
    <property type="match status" value="1"/>
</dbReference>
<gene>
    <name evidence="1" type="ORF">G8770_06080</name>
</gene>
<keyword evidence="1" id="KW-0808">Transferase</keyword>
<proteinExistence type="predicted"/>
<comment type="caution">
    <text evidence="1">The sequence shown here is derived from an EMBL/GenBank/DDBJ whole genome shotgun (WGS) entry which is preliminary data.</text>
</comment>
<sequence>MLNRMRTLLCKAPAWSKIERFDPAWRLRIKRMASFIGNNDQVVIDVGCGPMWLREYIPESTTYIGIDYMKRGDEMIVCDINKENLPEMQADVWFISGCLEYINDIEKFITTASTLTNKFIISYCSTDYFPIKEERIKRGWKNDLTEQEIQSLFCKYGLVEKHYELLPSSNSLFVFEKLN</sequence>
<reference evidence="1" key="1">
    <citation type="submission" date="2020-03" db="EMBL/GenBank/DDBJ databases">
        <authorList>
            <person name="Guo F."/>
        </authorList>
    </citation>
    <scope>NUCLEOTIDE SEQUENCE</scope>
    <source>
        <strain evidence="1">JCM 30134</strain>
    </source>
</reference>
<organism evidence="1 2">
    <name type="scientific">Pseudomaricurvus hydrocarbonicus</name>
    <dbReference type="NCBI Taxonomy" id="1470433"/>
    <lineage>
        <taxon>Bacteria</taxon>
        <taxon>Pseudomonadati</taxon>
        <taxon>Pseudomonadota</taxon>
        <taxon>Gammaproteobacteria</taxon>
        <taxon>Cellvibrionales</taxon>
        <taxon>Cellvibrionaceae</taxon>
        <taxon>Pseudomaricurvus</taxon>
    </lineage>
</organism>
<keyword evidence="1" id="KW-0489">Methyltransferase</keyword>
<dbReference type="Proteomes" id="UP000787472">
    <property type="component" value="Unassembled WGS sequence"/>
</dbReference>
<protein>
    <submittedName>
        <fullName evidence="1">Class I SAM-dependent methyltransferase</fullName>
    </submittedName>
</protein>
<dbReference type="AlphaFoldDB" id="A0A9E5MKA1"/>
<dbReference type="InterPro" id="IPR029063">
    <property type="entry name" value="SAM-dependent_MTases_sf"/>
</dbReference>
<name>A0A9E5MKA1_9GAMM</name>
<dbReference type="SUPFAM" id="SSF53335">
    <property type="entry name" value="S-adenosyl-L-methionine-dependent methyltransferases"/>
    <property type="match status" value="1"/>
</dbReference>
<accession>A0A9E5MKA1</accession>
<evidence type="ECO:0000313" key="2">
    <source>
        <dbReference type="Proteomes" id="UP000787472"/>
    </source>
</evidence>
<keyword evidence="2" id="KW-1185">Reference proteome</keyword>
<dbReference type="GO" id="GO:0032259">
    <property type="term" value="P:methylation"/>
    <property type="evidence" value="ECO:0007669"/>
    <property type="project" value="UniProtKB-KW"/>
</dbReference>
<dbReference type="GO" id="GO:0008168">
    <property type="term" value="F:methyltransferase activity"/>
    <property type="evidence" value="ECO:0007669"/>
    <property type="project" value="UniProtKB-KW"/>
</dbReference>
<evidence type="ECO:0000313" key="1">
    <source>
        <dbReference type="EMBL" id="NHO65107.1"/>
    </source>
</evidence>